<dbReference type="InterPro" id="IPR025272">
    <property type="entry name" value="SocA_Panacea"/>
</dbReference>
<dbReference type="EMBL" id="JQ269600">
    <property type="protein sequence ID" value="AFA54922.1"/>
    <property type="molecule type" value="Genomic_DNA"/>
</dbReference>
<proteinExistence type="predicted"/>
<protein>
    <submittedName>
        <fullName evidence="2">Phage-associated protein</fullName>
    </submittedName>
</protein>
<accession>H6WNZ1</accession>
<reference evidence="2" key="1">
    <citation type="journal article" date="2012" name="ISME J.">
        <title>Functional metagenomics reveals novel salt tolerance loci from the human gut microbiome.</title>
        <authorList>
            <person name="Culligan E.P."/>
            <person name="Sleator R.D."/>
            <person name="Marchesi J.R."/>
            <person name="Hill C."/>
        </authorList>
    </citation>
    <scope>NUCLEOTIDE SEQUENCE</scope>
</reference>
<dbReference type="Pfam" id="PF13274">
    <property type="entry name" value="SocA_Panacea"/>
    <property type="match status" value="1"/>
</dbReference>
<evidence type="ECO:0000313" key="2">
    <source>
        <dbReference type="EMBL" id="AFA54922.1"/>
    </source>
</evidence>
<sequence length="159" mass="18321">MATVQAVTNYVIMQVSEEERELSLLKLQKLLYYTQAWHLAHYSTQLFPARFQAWVHGPVCREVYDRFRDVYSLYSGIPATEVPADFDPDAELTGQERELIDSVLDVYAGFTGSQLEQMTHQEDPWMEARRGVPPAARSENELSEETMQRFYAARATHNA</sequence>
<evidence type="ECO:0000259" key="1">
    <source>
        <dbReference type="Pfam" id="PF13274"/>
    </source>
</evidence>
<dbReference type="AlphaFoldDB" id="H6WNZ1"/>
<organism evidence="2">
    <name type="scientific">uncultured Akkermansia sp. SMG25</name>
    <dbReference type="NCBI Taxonomy" id="1131822"/>
    <lineage>
        <taxon>Bacteria</taxon>
        <taxon>Pseudomonadati</taxon>
        <taxon>Verrucomicrobiota</taxon>
        <taxon>Verrucomicrobiia</taxon>
        <taxon>Verrucomicrobiales</taxon>
        <taxon>Akkermansiaceae</taxon>
        <taxon>Akkermansia</taxon>
        <taxon>environmental samples</taxon>
    </lineage>
</organism>
<name>H6WNZ1_9BACT</name>
<feature type="domain" description="Antitoxin SocA-like Panacea" evidence="1">
    <location>
        <begin position="27"/>
        <end position="125"/>
    </location>
</feature>